<evidence type="ECO:0000313" key="2">
    <source>
        <dbReference type="EMBL" id="MCW1932746.1"/>
    </source>
</evidence>
<evidence type="ECO:0000259" key="1">
    <source>
        <dbReference type="Pfam" id="PF00149"/>
    </source>
</evidence>
<organism evidence="2 3">
    <name type="scientific">Pararhodobacter zhoushanensis</name>
    <dbReference type="NCBI Taxonomy" id="2479545"/>
    <lineage>
        <taxon>Bacteria</taxon>
        <taxon>Pseudomonadati</taxon>
        <taxon>Pseudomonadota</taxon>
        <taxon>Alphaproteobacteria</taxon>
        <taxon>Rhodobacterales</taxon>
        <taxon>Paracoccaceae</taxon>
        <taxon>Pararhodobacter</taxon>
    </lineage>
</organism>
<name>A0ABT3GYY4_9RHOB</name>
<dbReference type="PIRSF" id="PIRSF033093">
    <property type="entry name" value="UCP_ML1119"/>
    <property type="match status" value="1"/>
</dbReference>
<accession>A0ABT3GYY4</accession>
<dbReference type="RefSeq" id="WP_264505723.1">
    <property type="nucleotide sequence ID" value="NZ_JAPDFL010000001.1"/>
</dbReference>
<dbReference type="Pfam" id="PF00149">
    <property type="entry name" value="Metallophos"/>
    <property type="match status" value="1"/>
</dbReference>
<gene>
    <name evidence="2" type="ORF">OKW52_10880</name>
</gene>
<evidence type="ECO:0000313" key="3">
    <source>
        <dbReference type="Proteomes" id="UP001208938"/>
    </source>
</evidence>
<dbReference type="InterPro" id="IPR050535">
    <property type="entry name" value="DNA_Repair-Maintenance_Comp"/>
</dbReference>
<dbReference type="InterPro" id="IPR029052">
    <property type="entry name" value="Metallo-depent_PP-like"/>
</dbReference>
<sequence>MTDGFRFLHSADLHLGRRFGSLPEGVRGRLIEARHQIIARLAQAARDHGARDILLAGDTFDSETPADPTWRQALLAMGADQGLRWWLLPGNHDSLAAEALWDNIARIAPPNVHPLTQAAPVDLAPGVTLLPAPLPRRHAGRDLTDWMPGAATAEGTLRIGLAHGGVQTFSEDASDEGIIPPDRATTAGLAYLALGDWHGQMTVGPRTAYAGTPEFEEFRHAGRGACLAVTAYAGAVPQITRVETGQFDWTEQPLSLVPGQDAAAALSALLPPPGAGRRDHLLRLRAQGRATLAEQQALRDAAEAAAPEFAFFALDTATLDTEIDAADLDALDHGGALRVAAEALAAQARDPARAEDDRRIAAGALNRLYAYLSEGA</sequence>
<dbReference type="SUPFAM" id="SSF56300">
    <property type="entry name" value="Metallo-dependent phosphatases"/>
    <property type="match status" value="1"/>
</dbReference>
<feature type="domain" description="Calcineurin-like phosphoesterase" evidence="1">
    <location>
        <begin position="5"/>
        <end position="167"/>
    </location>
</feature>
<dbReference type="Proteomes" id="UP001208938">
    <property type="component" value="Unassembled WGS sequence"/>
</dbReference>
<dbReference type="PANTHER" id="PTHR30337">
    <property type="entry name" value="COMPONENT OF ATP-DEPENDENT DSDNA EXONUCLEASE"/>
    <property type="match status" value="1"/>
</dbReference>
<dbReference type="EMBL" id="JAPDFL010000001">
    <property type="protein sequence ID" value="MCW1932746.1"/>
    <property type="molecule type" value="Genomic_DNA"/>
</dbReference>
<keyword evidence="3" id="KW-1185">Reference proteome</keyword>
<dbReference type="Gene3D" id="3.60.21.10">
    <property type="match status" value="1"/>
</dbReference>
<reference evidence="2 3" key="1">
    <citation type="submission" date="2022-10" db="EMBL/GenBank/DDBJ databases">
        <title>Pararhodobacter sp. nov., isolated from marine algae.</title>
        <authorList>
            <person name="Choi B.J."/>
            <person name="Kim J.M."/>
            <person name="Lee J.K."/>
            <person name="Choi D.G."/>
            <person name="Jeon C.O."/>
        </authorList>
    </citation>
    <scope>NUCLEOTIDE SEQUENCE [LARGE SCALE GENOMIC DNA]</scope>
    <source>
        <strain evidence="2 3">ZQ420</strain>
    </source>
</reference>
<protein>
    <submittedName>
        <fullName evidence="2">Metallophosphoesterase</fullName>
    </submittedName>
</protein>
<comment type="caution">
    <text evidence="2">The sequence shown here is derived from an EMBL/GenBank/DDBJ whole genome shotgun (WGS) entry which is preliminary data.</text>
</comment>
<dbReference type="InterPro" id="IPR014577">
    <property type="entry name" value="UCP033093_metalloPase"/>
</dbReference>
<dbReference type="PANTHER" id="PTHR30337:SF0">
    <property type="entry name" value="NUCLEASE SBCCD SUBUNIT D"/>
    <property type="match status" value="1"/>
</dbReference>
<proteinExistence type="predicted"/>
<dbReference type="InterPro" id="IPR004843">
    <property type="entry name" value="Calcineurin-like_PHP"/>
</dbReference>